<dbReference type="Gene3D" id="3.40.710.10">
    <property type="entry name" value="DD-peptidase/beta-lactamase superfamily"/>
    <property type="match status" value="1"/>
</dbReference>
<gene>
    <name evidence="1" type="ORF">OU989_09680</name>
</gene>
<dbReference type="InterPro" id="IPR012338">
    <property type="entry name" value="Beta-lactam/transpept-like"/>
</dbReference>
<dbReference type="RefSeq" id="WP_274796930.1">
    <property type="nucleotide sequence ID" value="NZ_CP113527.1"/>
</dbReference>
<dbReference type="SUPFAM" id="SSF56601">
    <property type="entry name" value="beta-lactamase/transpeptidase-like"/>
    <property type="match status" value="1"/>
</dbReference>
<name>A0AAJ5RQI0_9BACI</name>
<dbReference type="AlphaFoldDB" id="A0AAJ5RQI0"/>
<dbReference type="KEGG" id="liu:OU989_09680"/>
<organism evidence="1 2">
    <name type="scientific">Lysinibacillus irui</name>
    <dbReference type="NCBI Taxonomy" id="2998077"/>
    <lineage>
        <taxon>Bacteria</taxon>
        <taxon>Bacillati</taxon>
        <taxon>Bacillota</taxon>
        <taxon>Bacilli</taxon>
        <taxon>Bacillales</taxon>
        <taxon>Bacillaceae</taxon>
        <taxon>Lysinibacillus</taxon>
    </lineage>
</organism>
<reference evidence="1" key="1">
    <citation type="submission" date="2022-11" db="EMBL/GenBank/DDBJ databases">
        <title>Lysinibacillus irui.</title>
        <authorList>
            <person name="Akintayo S.O."/>
        </authorList>
    </citation>
    <scope>NUCLEOTIDE SEQUENCE</scope>
    <source>
        <strain evidence="1">IRB4-01</strain>
    </source>
</reference>
<proteinExistence type="predicted"/>
<protein>
    <submittedName>
        <fullName evidence="1">Uncharacterized protein</fullName>
    </submittedName>
</protein>
<evidence type="ECO:0000313" key="2">
    <source>
        <dbReference type="Proteomes" id="UP001219585"/>
    </source>
</evidence>
<dbReference type="Proteomes" id="UP001219585">
    <property type="component" value="Chromosome"/>
</dbReference>
<accession>A0AAJ5RQI0</accession>
<dbReference type="EMBL" id="CP113527">
    <property type="protein sequence ID" value="WDV08722.1"/>
    <property type="molecule type" value="Genomic_DNA"/>
</dbReference>
<evidence type="ECO:0000313" key="1">
    <source>
        <dbReference type="EMBL" id="WDV08722.1"/>
    </source>
</evidence>
<sequence length="65" mass="7425">MSKLSLNELEKKLKGIRIEAFVIYKGDTRIYEYLKNKKVVEKPLKVNSITKSIVSILIGIMVDKG</sequence>